<sequence>MENDIFKALIDLVSIINRPDRDKKMIANAGVNLEAATFRVFVGIVHLQPTSVGDLAAMMGKNYSSVSRQIDKLENVGLVHTYPSSADSRIRVSELTKSGEEINAMISLTRERILHEALDDWTLEEKNSLLNNLRRLFESLQRFD</sequence>
<dbReference type="AlphaFoldDB" id="A0A1R0X8J6"/>
<organism evidence="3 4">
    <name type="scientific">Paenibacillus odorifer</name>
    <dbReference type="NCBI Taxonomy" id="189426"/>
    <lineage>
        <taxon>Bacteria</taxon>
        <taxon>Bacillati</taxon>
        <taxon>Bacillota</taxon>
        <taxon>Bacilli</taxon>
        <taxon>Bacillales</taxon>
        <taxon>Paenibacillaceae</taxon>
        <taxon>Paenibacillus</taxon>
    </lineage>
</organism>
<name>A0A1R0X8J6_9BACL</name>
<comment type="caution">
    <text evidence="3">The sequence shown here is derived from an EMBL/GenBank/DDBJ whole genome shotgun (WGS) entry which is preliminary data.</text>
</comment>
<keyword evidence="1" id="KW-0238">DNA-binding</keyword>
<feature type="domain" description="HTH marR-type" evidence="2">
    <location>
        <begin position="2"/>
        <end position="138"/>
    </location>
</feature>
<dbReference type="Gene3D" id="1.10.10.10">
    <property type="entry name" value="Winged helix-like DNA-binding domain superfamily/Winged helix DNA-binding domain"/>
    <property type="match status" value="1"/>
</dbReference>
<evidence type="ECO:0000313" key="4">
    <source>
        <dbReference type="Proteomes" id="UP000187465"/>
    </source>
</evidence>
<dbReference type="EMBL" id="MKQP01000023">
    <property type="protein sequence ID" value="OMD31019.1"/>
    <property type="molecule type" value="Genomic_DNA"/>
</dbReference>
<dbReference type="InterPro" id="IPR039422">
    <property type="entry name" value="MarR/SlyA-like"/>
</dbReference>
<evidence type="ECO:0000259" key="2">
    <source>
        <dbReference type="PROSITE" id="PS50995"/>
    </source>
</evidence>
<dbReference type="Pfam" id="PF01047">
    <property type="entry name" value="MarR"/>
    <property type="match status" value="1"/>
</dbReference>
<protein>
    <submittedName>
        <fullName evidence="3">MarR family transcriptional regulator</fullName>
    </submittedName>
</protein>
<dbReference type="PRINTS" id="PR00598">
    <property type="entry name" value="HTHMARR"/>
</dbReference>
<evidence type="ECO:0000256" key="1">
    <source>
        <dbReference type="ARBA" id="ARBA00023125"/>
    </source>
</evidence>
<dbReference type="Proteomes" id="UP000187465">
    <property type="component" value="Unassembled WGS sequence"/>
</dbReference>
<evidence type="ECO:0000313" key="3">
    <source>
        <dbReference type="EMBL" id="OMD31019.1"/>
    </source>
</evidence>
<dbReference type="RefSeq" id="WP_076179269.1">
    <property type="nucleotide sequence ID" value="NZ_MKQP01000023.1"/>
</dbReference>
<dbReference type="InterPro" id="IPR036390">
    <property type="entry name" value="WH_DNA-bd_sf"/>
</dbReference>
<dbReference type="PANTHER" id="PTHR33164">
    <property type="entry name" value="TRANSCRIPTIONAL REGULATOR, MARR FAMILY"/>
    <property type="match status" value="1"/>
</dbReference>
<dbReference type="GO" id="GO:0003677">
    <property type="term" value="F:DNA binding"/>
    <property type="evidence" value="ECO:0007669"/>
    <property type="project" value="UniProtKB-KW"/>
</dbReference>
<gene>
    <name evidence="3" type="ORF">BJP51_01340</name>
</gene>
<dbReference type="InterPro" id="IPR000835">
    <property type="entry name" value="HTH_MarR-typ"/>
</dbReference>
<reference evidence="3 4" key="1">
    <citation type="submission" date="2016-10" db="EMBL/GenBank/DDBJ databases">
        <title>Paenibacillus species isolates.</title>
        <authorList>
            <person name="Beno S.M."/>
        </authorList>
    </citation>
    <scope>NUCLEOTIDE SEQUENCE [LARGE SCALE GENOMIC DNA]</scope>
    <source>
        <strain evidence="3 4">FSL H7-0604</strain>
    </source>
</reference>
<dbReference type="GO" id="GO:0003700">
    <property type="term" value="F:DNA-binding transcription factor activity"/>
    <property type="evidence" value="ECO:0007669"/>
    <property type="project" value="InterPro"/>
</dbReference>
<proteinExistence type="predicted"/>
<accession>A0A1R0X8J6</accession>
<dbReference type="SUPFAM" id="SSF46785">
    <property type="entry name" value="Winged helix' DNA-binding domain"/>
    <property type="match status" value="1"/>
</dbReference>
<dbReference type="InterPro" id="IPR036388">
    <property type="entry name" value="WH-like_DNA-bd_sf"/>
</dbReference>
<dbReference type="PROSITE" id="PS50995">
    <property type="entry name" value="HTH_MARR_2"/>
    <property type="match status" value="1"/>
</dbReference>
<dbReference type="PANTHER" id="PTHR33164:SF57">
    <property type="entry name" value="MARR-FAMILY TRANSCRIPTIONAL REGULATOR"/>
    <property type="match status" value="1"/>
</dbReference>
<dbReference type="SMART" id="SM00347">
    <property type="entry name" value="HTH_MARR"/>
    <property type="match status" value="1"/>
</dbReference>
<dbReference type="GO" id="GO:0006950">
    <property type="term" value="P:response to stress"/>
    <property type="evidence" value="ECO:0007669"/>
    <property type="project" value="TreeGrafter"/>
</dbReference>